<keyword evidence="6" id="KW-1185">Reference proteome</keyword>
<feature type="domain" description="ABC-type transport auxiliary lipoprotein component" evidence="2">
    <location>
        <begin position="42"/>
        <end position="198"/>
    </location>
</feature>
<dbReference type="Pfam" id="PF03886">
    <property type="entry name" value="ABC_trans_aux"/>
    <property type="match status" value="1"/>
</dbReference>
<evidence type="ECO:0000259" key="2">
    <source>
        <dbReference type="Pfam" id="PF03886"/>
    </source>
</evidence>
<feature type="chain" id="PRO_5026205169" evidence="1">
    <location>
        <begin position="20"/>
        <end position="220"/>
    </location>
</feature>
<comment type="caution">
    <text evidence="4">The sequence shown here is derived from an EMBL/GenBank/DDBJ whole genome shotgun (WGS) entry which is preliminary data.</text>
</comment>
<dbReference type="SUPFAM" id="SSF159594">
    <property type="entry name" value="XCC0632-like"/>
    <property type="match status" value="1"/>
</dbReference>
<gene>
    <name evidence="3" type="ORF">GCM10011572_42600</name>
    <name evidence="4" type="ORF">GM672_18405</name>
</gene>
<dbReference type="OrthoDB" id="5568302at2"/>
<dbReference type="EMBL" id="WNKZ01000058">
    <property type="protein sequence ID" value="MTV54705.1"/>
    <property type="molecule type" value="Genomic_DNA"/>
</dbReference>
<proteinExistence type="predicted"/>
<feature type="signal peptide" evidence="1">
    <location>
        <begin position="1"/>
        <end position="19"/>
    </location>
</feature>
<protein>
    <submittedName>
        <fullName evidence="4">ABC transporter</fullName>
    </submittedName>
</protein>
<evidence type="ECO:0000313" key="3">
    <source>
        <dbReference type="EMBL" id="GGC16766.1"/>
    </source>
</evidence>
<keyword evidence="1" id="KW-0732">Signal</keyword>
<dbReference type="Gene3D" id="3.40.50.10610">
    <property type="entry name" value="ABC-type transport auxiliary lipoprotein component"/>
    <property type="match status" value="1"/>
</dbReference>
<dbReference type="Proteomes" id="UP000430634">
    <property type="component" value="Unassembled WGS sequence"/>
</dbReference>
<reference evidence="3" key="1">
    <citation type="journal article" date="2014" name="Int. J. Syst. Evol. Microbiol.">
        <title>Complete genome of a new Firmicutes species belonging to the dominant human colonic microbiota ('Ruminococcus bicirculans') reveals two chromosomes and a selective capacity to utilize plant glucans.</title>
        <authorList>
            <consortium name="NISC Comparative Sequencing Program"/>
            <person name="Wegmann U."/>
            <person name="Louis P."/>
            <person name="Goesmann A."/>
            <person name="Henrissat B."/>
            <person name="Duncan S.H."/>
            <person name="Flint H.J."/>
        </authorList>
    </citation>
    <scope>NUCLEOTIDE SEQUENCE</scope>
    <source>
        <strain evidence="3">CGMCC 1.15931</strain>
    </source>
</reference>
<reference evidence="3" key="4">
    <citation type="submission" date="2024-05" db="EMBL/GenBank/DDBJ databases">
        <authorList>
            <person name="Sun Q."/>
            <person name="Zhou Y."/>
        </authorList>
    </citation>
    <scope>NUCLEOTIDE SEQUENCE</scope>
    <source>
        <strain evidence="3">CGMCC 1.15931</strain>
    </source>
</reference>
<dbReference type="EMBL" id="BMKG01000022">
    <property type="protein sequence ID" value="GGC16766.1"/>
    <property type="molecule type" value="Genomic_DNA"/>
</dbReference>
<evidence type="ECO:0000256" key="1">
    <source>
        <dbReference type="SAM" id="SignalP"/>
    </source>
</evidence>
<evidence type="ECO:0000313" key="4">
    <source>
        <dbReference type="EMBL" id="MTV54705.1"/>
    </source>
</evidence>
<dbReference type="AlphaFoldDB" id="A0A6I3T1C7"/>
<evidence type="ECO:0000313" key="6">
    <source>
        <dbReference type="Proteomes" id="UP000622638"/>
    </source>
</evidence>
<dbReference type="InterPro" id="IPR005586">
    <property type="entry name" value="ABC_trans_aux"/>
</dbReference>
<organism evidence="4 5">
    <name type="scientific">Pseudoduganella buxea</name>
    <dbReference type="NCBI Taxonomy" id="1949069"/>
    <lineage>
        <taxon>Bacteria</taxon>
        <taxon>Pseudomonadati</taxon>
        <taxon>Pseudomonadota</taxon>
        <taxon>Betaproteobacteria</taxon>
        <taxon>Burkholderiales</taxon>
        <taxon>Oxalobacteraceae</taxon>
        <taxon>Telluria group</taxon>
        <taxon>Pseudoduganella</taxon>
    </lineage>
</organism>
<dbReference type="Proteomes" id="UP000622638">
    <property type="component" value="Unassembled WGS sequence"/>
</dbReference>
<reference evidence="4 5" key="3">
    <citation type="submission" date="2019-11" db="EMBL/GenBank/DDBJ databases">
        <title>Type strains purchased from KCTC, JCM and DSMZ.</title>
        <authorList>
            <person name="Lu H."/>
        </authorList>
    </citation>
    <scope>NUCLEOTIDE SEQUENCE [LARGE SCALE GENOMIC DNA]</scope>
    <source>
        <strain evidence="4 5">KCTC 52429</strain>
    </source>
</reference>
<dbReference type="RefSeq" id="WP_155471986.1">
    <property type="nucleotide sequence ID" value="NZ_BMKG01000022.1"/>
</dbReference>
<sequence length="220" mass="22905">MTHFPPLRALSLTTALACAALLGGCATSKGPTQTSYDFGPLGAPAAQAPSAPAGFPALVVADVTGPATLDNQRMFYRLMYADAQQSRPYAYNQWGATPLQLLSQRFKARLAQGGVKVLSTTDASGGVPILRLEVDEFAQNFDSATQSSAAISLRASVFRSHRLVDQRTFTRTTPATSADAPGGVRALAGTTDAVAADILAWLATLPAPMPGKLSAPMPAQ</sequence>
<name>A0A6I3T1C7_9BURK</name>
<reference evidence="6" key="2">
    <citation type="journal article" date="2019" name="Int. J. Syst. Evol. Microbiol.">
        <title>The Global Catalogue of Microorganisms (GCM) 10K type strain sequencing project: providing services to taxonomists for standard genome sequencing and annotation.</title>
        <authorList>
            <consortium name="The Broad Institute Genomics Platform"/>
            <consortium name="The Broad Institute Genome Sequencing Center for Infectious Disease"/>
            <person name="Wu L."/>
            <person name="Ma J."/>
        </authorList>
    </citation>
    <scope>NUCLEOTIDE SEQUENCE [LARGE SCALE GENOMIC DNA]</scope>
    <source>
        <strain evidence="6">CGMCC 1.15931</strain>
    </source>
</reference>
<evidence type="ECO:0000313" key="5">
    <source>
        <dbReference type="Proteomes" id="UP000430634"/>
    </source>
</evidence>
<accession>A0A6I3T1C7</accession>